<name>A0A9Q0HDD7_9MAGN</name>
<proteinExistence type="inferred from homology"/>
<comment type="caution">
    <text evidence="3">The sequence shown here is derived from an EMBL/GenBank/DDBJ whole genome shotgun (WGS) entry which is preliminary data.</text>
</comment>
<evidence type="ECO:0000313" key="4">
    <source>
        <dbReference type="Proteomes" id="UP001141806"/>
    </source>
</evidence>
<organism evidence="3 4">
    <name type="scientific">Protea cynaroides</name>
    <dbReference type="NCBI Taxonomy" id="273540"/>
    <lineage>
        <taxon>Eukaryota</taxon>
        <taxon>Viridiplantae</taxon>
        <taxon>Streptophyta</taxon>
        <taxon>Embryophyta</taxon>
        <taxon>Tracheophyta</taxon>
        <taxon>Spermatophyta</taxon>
        <taxon>Magnoliopsida</taxon>
        <taxon>Proteales</taxon>
        <taxon>Proteaceae</taxon>
        <taxon>Protea</taxon>
    </lineage>
</organism>
<gene>
    <name evidence="3" type="ORF">NE237_023733</name>
</gene>
<dbReference type="InterPro" id="IPR008862">
    <property type="entry name" value="Tcp11"/>
</dbReference>
<evidence type="ECO:0000313" key="3">
    <source>
        <dbReference type="EMBL" id="KAJ4963794.1"/>
    </source>
</evidence>
<keyword evidence="4" id="KW-1185">Reference proteome</keyword>
<dbReference type="OrthoDB" id="1750994at2759"/>
<reference evidence="3" key="1">
    <citation type="journal article" date="2023" name="Plant J.">
        <title>The genome of the king protea, Protea cynaroides.</title>
        <authorList>
            <person name="Chang J."/>
            <person name="Duong T.A."/>
            <person name="Schoeman C."/>
            <person name="Ma X."/>
            <person name="Roodt D."/>
            <person name="Barker N."/>
            <person name="Li Z."/>
            <person name="Van de Peer Y."/>
            <person name="Mizrachi E."/>
        </authorList>
    </citation>
    <scope>NUCLEOTIDE SEQUENCE</scope>
    <source>
        <tissue evidence="3">Young leaves</tissue>
    </source>
</reference>
<dbReference type="EMBL" id="JAMYWD010000008">
    <property type="protein sequence ID" value="KAJ4963794.1"/>
    <property type="molecule type" value="Genomic_DNA"/>
</dbReference>
<feature type="region of interest" description="Disordered" evidence="2">
    <location>
        <begin position="307"/>
        <end position="331"/>
    </location>
</feature>
<evidence type="ECO:0000256" key="2">
    <source>
        <dbReference type="SAM" id="MobiDB-lite"/>
    </source>
</evidence>
<dbReference type="Proteomes" id="UP001141806">
    <property type="component" value="Unassembled WGS sequence"/>
</dbReference>
<comment type="similarity">
    <text evidence="1">Belongs to the TCP11 family.</text>
</comment>
<dbReference type="PANTHER" id="PTHR12832">
    <property type="entry name" value="TESTIS-SPECIFIC PROTEIN PBS13 T-COMPLEX 11"/>
    <property type="match status" value="1"/>
</dbReference>
<protein>
    <submittedName>
        <fullName evidence="3">Uncharacterized protein</fullName>
    </submittedName>
</protein>
<evidence type="ECO:0000256" key="1">
    <source>
        <dbReference type="ARBA" id="ARBA00010954"/>
    </source>
</evidence>
<sequence length="331" mass="37843">MTAGVEMTESGRVVAAVALEFPVNESGEAGSPSSPLKLPKRLRQRLLESKRCSTAEEIEMKLREAERRRHQFREWLSSKARPKPRIPSWSSSQEEVLGQRLQAKLYAVEQKRLSILAKDQMRLARLGKLREGVKTGAEIRFQKEREELGTKVESRVLQAEANRMLILKAYKQRRALVKERTAQSLLRRRVQESKYKERVRTAISQKRAAAEKKRLGLLEAEKTRARARVLLVRRVAKSLYQKREIERSKLKDKLENRLQRAKIQRAEYLSQRGNLHASVSVNWNKMHRQGDFLSSKLASVGIGSAYTECGPPPMVTPPKVSQSPASEDKQG</sequence>
<dbReference type="GO" id="GO:0007165">
    <property type="term" value="P:signal transduction"/>
    <property type="evidence" value="ECO:0007669"/>
    <property type="project" value="TreeGrafter"/>
</dbReference>
<accession>A0A9Q0HDD7</accession>
<dbReference type="PANTHER" id="PTHR12832:SF11">
    <property type="entry name" value="LD23868P"/>
    <property type="match status" value="1"/>
</dbReference>
<dbReference type="AlphaFoldDB" id="A0A9Q0HDD7"/>